<sequence length="372" mass="41320">MKIAIIGPVLPLRSGIARHTTALARELAGRNGITVSIISFARQYPRFLYPGADDTLRDARLPHDLDASRELDSINPLTWRRVIARVLSDRPDLVVIPAWTFFLAPCLGFIARSLRRQGVPVAMIVHNAEDHEAAAWKRAFSRFQLRQAGFFMTHNASVKASLERLVPGRPVSIRPHPVFDDYPPPTGTLPRRAGLELLYFGLVRPYKGLDIALRGIARSGLEDVRFTIAGEFWSGLRETEDLVAKLDLNEKVEIVPRYVSDEVAAELFHRSDAVLLPYRSATGSGVAALAQWYGRPVIASNLPGLSDVVVDGETGWLFEAGNDEHLADLLREKITSLAAGELRPNIQSSLQKYSWQSMADELTRNFAPAKNQ</sequence>
<dbReference type="PANTHER" id="PTHR12526">
    <property type="entry name" value="GLYCOSYLTRANSFERASE"/>
    <property type="match status" value="1"/>
</dbReference>
<dbReference type="Proteomes" id="UP000291301">
    <property type="component" value="Unassembled WGS sequence"/>
</dbReference>
<evidence type="ECO:0000256" key="1">
    <source>
        <dbReference type="ARBA" id="ARBA00022676"/>
    </source>
</evidence>
<feature type="domain" description="Glycosyl transferase family 1" evidence="3">
    <location>
        <begin position="197"/>
        <end position="333"/>
    </location>
</feature>
<accession>A0A4R0PCX4</accession>
<comment type="caution">
    <text evidence="5">The sequence shown here is derived from an EMBL/GenBank/DDBJ whole genome shotgun (WGS) entry which is preliminary data.</text>
</comment>
<dbReference type="GO" id="GO:0016757">
    <property type="term" value="F:glycosyltransferase activity"/>
    <property type="evidence" value="ECO:0007669"/>
    <property type="project" value="UniProtKB-KW"/>
</dbReference>
<dbReference type="EMBL" id="SJST01000002">
    <property type="protein sequence ID" value="TCD15136.1"/>
    <property type="molecule type" value="Genomic_DNA"/>
</dbReference>
<evidence type="ECO:0000313" key="5">
    <source>
        <dbReference type="EMBL" id="TCD15136.1"/>
    </source>
</evidence>
<evidence type="ECO:0000259" key="4">
    <source>
        <dbReference type="Pfam" id="PF13579"/>
    </source>
</evidence>
<dbReference type="OrthoDB" id="9807414at2"/>
<keyword evidence="1" id="KW-0328">Glycosyltransferase</keyword>
<keyword evidence="2 5" id="KW-0808">Transferase</keyword>
<feature type="domain" description="Glycosyltransferase subfamily 4-like N-terminal" evidence="4">
    <location>
        <begin position="14"/>
        <end position="172"/>
    </location>
</feature>
<dbReference type="AlphaFoldDB" id="A0A4R0PCX4"/>
<dbReference type="InterPro" id="IPR028098">
    <property type="entry name" value="Glyco_trans_4-like_N"/>
</dbReference>
<organism evidence="5 6">
    <name type="scientific">Oricola cellulosilytica</name>
    <dbReference type="NCBI Taxonomy" id="1429082"/>
    <lineage>
        <taxon>Bacteria</taxon>
        <taxon>Pseudomonadati</taxon>
        <taxon>Pseudomonadota</taxon>
        <taxon>Alphaproteobacteria</taxon>
        <taxon>Hyphomicrobiales</taxon>
        <taxon>Ahrensiaceae</taxon>
        <taxon>Oricola</taxon>
    </lineage>
</organism>
<gene>
    <name evidence="5" type="ORF">E0D97_06195</name>
</gene>
<evidence type="ECO:0000313" key="6">
    <source>
        <dbReference type="Proteomes" id="UP000291301"/>
    </source>
</evidence>
<name>A0A4R0PCX4_9HYPH</name>
<evidence type="ECO:0000256" key="2">
    <source>
        <dbReference type="ARBA" id="ARBA00022679"/>
    </source>
</evidence>
<dbReference type="InterPro" id="IPR001296">
    <property type="entry name" value="Glyco_trans_1"/>
</dbReference>
<dbReference type="Gene3D" id="3.40.50.2000">
    <property type="entry name" value="Glycogen Phosphorylase B"/>
    <property type="match status" value="2"/>
</dbReference>
<proteinExistence type="predicted"/>
<dbReference type="RefSeq" id="WP_131566814.1">
    <property type="nucleotide sequence ID" value="NZ_JAINFK010000004.1"/>
</dbReference>
<reference evidence="5 6" key="1">
    <citation type="journal article" date="2015" name="Antonie Van Leeuwenhoek">
        <title>Oricola cellulosilytica gen. nov., sp. nov., a cellulose-degrading bacterium of the family Phyllobacteriaceae isolated from surface seashore water, and emended descriptions of Mesorhizobium loti and Phyllobacterium myrsinacearum.</title>
        <authorList>
            <person name="Hameed A."/>
            <person name="Shahina M."/>
            <person name="Lai W.A."/>
            <person name="Lin S.Y."/>
            <person name="Young L.S."/>
            <person name="Liu Y.C."/>
            <person name="Hsu Y.H."/>
            <person name="Young C.C."/>
        </authorList>
    </citation>
    <scope>NUCLEOTIDE SEQUENCE [LARGE SCALE GENOMIC DNA]</scope>
    <source>
        <strain evidence="5 6">KCTC 52183</strain>
    </source>
</reference>
<evidence type="ECO:0000259" key="3">
    <source>
        <dbReference type="Pfam" id="PF00534"/>
    </source>
</evidence>
<dbReference type="PANTHER" id="PTHR12526:SF510">
    <property type="entry name" value="D-INOSITOL 3-PHOSPHATE GLYCOSYLTRANSFERASE"/>
    <property type="match status" value="1"/>
</dbReference>
<dbReference type="SUPFAM" id="SSF53756">
    <property type="entry name" value="UDP-Glycosyltransferase/glycogen phosphorylase"/>
    <property type="match status" value="1"/>
</dbReference>
<dbReference type="Pfam" id="PF00534">
    <property type="entry name" value="Glycos_transf_1"/>
    <property type="match status" value="1"/>
</dbReference>
<protein>
    <submittedName>
        <fullName evidence="5">Glycosyltransferase</fullName>
    </submittedName>
</protein>
<keyword evidence="6" id="KW-1185">Reference proteome</keyword>
<dbReference type="Pfam" id="PF13579">
    <property type="entry name" value="Glyco_trans_4_4"/>
    <property type="match status" value="1"/>
</dbReference>